<dbReference type="SUPFAM" id="SSF82866">
    <property type="entry name" value="Multidrug efflux transporter AcrB transmembrane domain"/>
    <property type="match status" value="2"/>
</dbReference>
<dbReference type="PANTHER" id="PTHR32063:SF14">
    <property type="entry name" value="BLL4319 PROTEIN"/>
    <property type="match status" value="1"/>
</dbReference>
<keyword evidence="1" id="KW-0472">Membrane</keyword>
<gene>
    <name evidence="2" type="ORF">JCM17844_29450</name>
</gene>
<name>A0A5A7MW67_9PROT</name>
<dbReference type="Pfam" id="PF00873">
    <property type="entry name" value="ACR_tran"/>
    <property type="match status" value="1"/>
</dbReference>
<feature type="transmembrane region" description="Helical" evidence="1">
    <location>
        <begin position="122"/>
        <end position="141"/>
    </location>
</feature>
<evidence type="ECO:0000256" key="1">
    <source>
        <dbReference type="SAM" id="Phobius"/>
    </source>
</evidence>
<comment type="caution">
    <text evidence="2">The sequence shown here is derived from an EMBL/GenBank/DDBJ whole genome shotgun (WGS) entry which is preliminary data.</text>
</comment>
<organism evidence="2 3">
    <name type="scientific">Iodidimonas gelatinilytica</name>
    <dbReference type="NCBI Taxonomy" id="1236966"/>
    <lineage>
        <taxon>Bacteria</taxon>
        <taxon>Pseudomonadati</taxon>
        <taxon>Pseudomonadota</taxon>
        <taxon>Alphaproteobacteria</taxon>
        <taxon>Iodidimonadales</taxon>
        <taxon>Iodidimonadaceae</taxon>
        <taxon>Iodidimonas</taxon>
    </lineage>
</organism>
<dbReference type="SUPFAM" id="SSF82693">
    <property type="entry name" value="Multidrug efflux transporter AcrB pore domain, PN1, PN2, PC1 and PC2 subdomains"/>
    <property type="match status" value="2"/>
</dbReference>
<reference evidence="2 3" key="1">
    <citation type="submission" date="2019-09" db="EMBL/GenBank/DDBJ databases">
        <title>NBRP : Genome information of microbial organism related human and environment.</title>
        <authorList>
            <person name="Hattori M."/>
            <person name="Oshima K."/>
            <person name="Inaba H."/>
            <person name="Suda W."/>
            <person name="Sakamoto M."/>
            <person name="Iino T."/>
            <person name="Kitahara M."/>
            <person name="Oshida Y."/>
            <person name="Iida T."/>
            <person name="Kudo T."/>
            <person name="Itoh T."/>
            <person name="Ohkuma M."/>
        </authorList>
    </citation>
    <scope>NUCLEOTIDE SEQUENCE [LARGE SCALE GENOMIC DNA]</scope>
    <source>
        <strain evidence="2 3">Hi-2</strain>
    </source>
</reference>
<keyword evidence="1" id="KW-1133">Transmembrane helix</keyword>
<dbReference type="Proteomes" id="UP000322084">
    <property type="component" value="Unassembled WGS sequence"/>
</dbReference>
<dbReference type="GO" id="GO:0005886">
    <property type="term" value="C:plasma membrane"/>
    <property type="evidence" value="ECO:0007669"/>
    <property type="project" value="TreeGrafter"/>
</dbReference>
<feature type="transmembrane region" description="Helical" evidence="1">
    <location>
        <begin position="535"/>
        <end position="555"/>
    </location>
</feature>
<protein>
    <recommendedName>
        <fullName evidence="4">Multidrug transporter AcrB</fullName>
    </recommendedName>
</protein>
<dbReference type="Gene3D" id="3.30.70.1430">
    <property type="entry name" value="Multidrug efflux transporter AcrB pore domain"/>
    <property type="match status" value="1"/>
</dbReference>
<dbReference type="Gene3D" id="1.20.1640.10">
    <property type="entry name" value="Multidrug efflux transporter AcrB transmembrane domain"/>
    <property type="match status" value="2"/>
</dbReference>
<feature type="transmembrane region" description="Helical" evidence="1">
    <location>
        <begin position="48"/>
        <end position="70"/>
    </location>
</feature>
<proteinExistence type="predicted"/>
<feature type="transmembrane region" description="Helical" evidence="1">
    <location>
        <begin position="508"/>
        <end position="528"/>
    </location>
</feature>
<feature type="transmembrane region" description="Helical" evidence="1">
    <location>
        <begin position="90"/>
        <end position="110"/>
    </location>
</feature>
<dbReference type="GO" id="GO:0042910">
    <property type="term" value="F:xenobiotic transmembrane transporter activity"/>
    <property type="evidence" value="ECO:0007669"/>
    <property type="project" value="TreeGrafter"/>
</dbReference>
<evidence type="ECO:0000313" key="2">
    <source>
        <dbReference type="EMBL" id="GEQ99308.1"/>
    </source>
</evidence>
<feature type="transmembrane region" description="Helical" evidence="1">
    <location>
        <begin position="561"/>
        <end position="586"/>
    </location>
</feature>
<accession>A0A5A7MW67</accession>
<feature type="transmembrane region" description="Helical" evidence="1">
    <location>
        <begin position="186"/>
        <end position="205"/>
    </location>
</feature>
<dbReference type="PRINTS" id="PR00702">
    <property type="entry name" value="ACRIFLAVINRP"/>
</dbReference>
<dbReference type="AlphaFoldDB" id="A0A5A7MW67"/>
<feature type="transmembrane region" description="Helical" evidence="1">
    <location>
        <begin position="607"/>
        <end position="626"/>
    </location>
</feature>
<dbReference type="Gene3D" id="3.30.2090.10">
    <property type="entry name" value="Multidrug efflux transporter AcrB TolC docking domain, DN and DC subdomains"/>
    <property type="match status" value="1"/>
</dbReference>
<evidence type="ECO:0000313" key="3">
    <source>
        <dbReference type="Proteomes" id="UP000322084"/>
    </source>
</evidence>
<dbReference type="InterPro" id="IPR001036">
    <property type="entry name" value="Acrflvin-R"/>
</dbReference>
<dbReference type="PANTHER" id="PTHR32063">
    <property type="match status" value="1"/>
</dbReference>
<dbReference type="InterPro" id="IPR027463">
    <property type="entry name" value="AcrB_DN_DC_subdom"/>
</dbReference>
<sequence length="699" mass="75889">MVLVFLVLYSFLGSLRTVIVPAVTVPVCIIAAFTVMSLLGVTLNLLTLLALVLAIGLVVDDAIVVLENIYRRVEAGEPRLLAAYHGARQVGFAVIATTLVLIGVFVPIAFLEGNVGRLFSELGITLATTVAFSSLVALTLTPMMCSKLLRRTGPKGWVNAHVDDGFEKLRRGYQNALTYCFHNKTIILLLFAAITASIVGLVNAIPKELAPREDRGSFFLVARGPEGAGFNYMREQMDEVERRAMYLVNETKEARIVIVRADGDNSGFAVIVLNPWSERKRSADEIIAELRGRLASMTGVSVFINMRQGISAGGGRDPVNFVVGGNTYEELAKIRTILEEEAAKLPLIGVDTDYRETQPQIRVAIDRDRAADLGVSVSTIGRTLETMLGGRRVTTFVERGEEYDVIVRADDSNRREPSDLTNIYVRSDRSGDLIPLSNVITLREQAASATLNRYNRVRALTLTAQLADGYSLGEALTDLENVVRESLPDVSSIDYKGESRELKEAGNAVVFTFAMAFLVVFLILAAQFESFIHPFVIMLTVPLAAAGGLLGLYLAGSTLNIYSQIGLVMLIGLAAKNGILIVEFANQLRDEGLEIRDAVIEASLIRLRPIIMTSLSTVMGAVPLIMATGPGSASRLTIGVVIFAGVSISTVLTVFMVPVFYDMLAKYTRSPGYEAARLKKQQEERAQTGTIGVQGTPAE</sequence>
<feature type="transmembrane region" description="Helical" evidence="1">
    <location>
        <begin position="638"/>
        <end position="661"/>
    </location>
</feature>
<keyword evidence="1" id="KW-0812">Transmembrane</keyword>
<dbReference type="EMBL" id="BKCL01000017">
    <property type="protein sequence ID" value="GEQ99308.1"/>
    <property type="molecule type" value="Genomic_DNA"/>
</dbReference>
<dbReference type="Gene3D" id="3.30.70.1440">
    <property type="entry name" value="Multidrug efflux transporter AcrB pore domain"/>
    <property type="match status" value="1"/>
</dbReference>
<dbReference type="SUPFAM" id="SSF82714">
    <property type="entry name" value="Multidrug efflux transporter AcrB TolC docking domain, DN and DC subdomains"/>
    <property type="match status" value="1"/>
</dbReference>
<evidence type="ECO:0008006" key="4">
    <source>
        <dbReference type="Google" id="ProtNLM"/>
    </source>
</evidence>